<dbReference type="AlphaFoldDB" id="A0A8U0TU80"/>
<dbReference type="InterPro" id="IPR056991">
    <property type="entry name" value="TSP1_TSH7A-B_C"/>
</dbReference>
<keyword evidence="12" id="KW-1185">Reference proteome</keyword>
<feature type="domain" description="Thrombospondin type-1" evidence="11">
    <location>
        <begin position="1074"/>
        <end position="1113"/>
    </location>
</feature>
<reference evidence="13" key="1">
    <citation type="submission" date="2025-08" db="UniProtKB">
        <authorList>
            <consortium name="RefSeq"/>
        </authorList>
    </citation>
    <scope>IDENTIFICATION</scope>
    <source>
        <tissue evidence="13">White muscle</tissue>
    </source>
</reference>
<dbReference type="RefSeq" id="XP_038827819.1">
    <property type="nucleotide sequence ID" value="XM_038971891.1"/>
</dbReference>
<evidence type="ECO:0000313" key="12">
    <source>
        <dbReference type="Proteomes" id="UP000808372"/>
    </source>
</evidence>
<dbReference type="Pfam" id="PF00090">
    <property type="entry name" value="TSP_1"/>
    <property type="match status" value="1"/>
</dbReference>
<keyword evidence="4" id="KW-0677">Repeat</keyword>
<keyword evidence="7" id="KW-1015">Disulfide bond</keyword>
<dbReference type="Proteomes" id="UP000808372">
    <property type="component" value="Chromosome 32"/>
</dbReference>
<dbReference type="Gene3D" id="2.20.100.10">
    <property type="entry name" value="Thrombospondin type-1 (TSP1) repeat"/>
    <property type="match status" value="4"/>
</dbReference>
<name>A0A8U0TU80_SALNM</name>
<dbReference type="GO" id="GO:0030036">
    <property type="term" value="P:actin cytoskeleton organization"/>
    <property type="evidence" value="ECO:0007669"/>
    <property type="project" value="TreeGrafter"/>
</dbReference>
<dbReference type="Pfam" id="PF19028">
    <property type="entry name" value="TSP1_spondin"/>
    <property type="match status" value="2"/>
</dbReference>
<keyword evidence="5 9" id="KW-1133">Transmembrane helix</keyword>
<dbReference type="FunFam" id="2.20.100.10:FF:000020">
    <property type="entry name" value="Thrombospondin type 1 domain containing 7A"/>
    <property type="match status" value="1"/>
</dbReference>
<evidence type="ECO:0000256" key="2">
    <source>
        <dbReference type="ARBA" id="ARBA00022692"/>
    </source>
</evidence>
<dbReference type="SMART" id="SM00209">
    <property type="entry name" value="TSP1"/>
    <property type="match status" value="4"/>
</dbReference>
<evidence type="ECO:0000256" key="8">
    <source>
        <dbReference type="ARBA" id="ARBA00023180"/>
    </source>
</evidence>
<dbReference type="SUPFAM" id="SSF82895">
    <property type="entry name" value="TSP-1 type 1 repeat"/>
    <property type="match status" value="4"/>
</dbReference>
<evidence type="ECO:0000256" key="3">
    <source>
        <dbReference type="ARBA" id="ARBA00022729"/>
    </source>
</evidence>
<dbReference type="Pfam" id="PF23308">
    <property type="entry name" value="TSP1_TSH7A-B_C"/>
    <property type="match status" value="1"/>
</dbReference>
<dbReference type="FunFam" id="2.20.100.10:FF:000031">
    <property type="entry name" value="Thrombospondin type 1 domain containing 7A"/>
    <property type="match status" value="1"/>
</dbReference>
<feature type="transmembrane region" description="Helical" evidence="9">
    <location>
        <begin position="1163"/>
        <end position="1186"/>
    </location>
</feature>
<dbReference type="InterPro" id="IPR044004">
    <property type="entry name" value="TSP1_spondin_dom"/>
</dbReference>
<protein>
    <submittedName>
        <fullName evidence="13">Thrombospondin type-1 domain-containing protein 7A-like</fullName>
    </submittedName>
</protein>
<feature type="domain" description="Spondin-like TSP1" evidence="10">
    <location>
        <begin position="472"/>
        <end position="523"/>
    </location>
</feature>
<comment type="subcellular location">
    <subcellularLocation>
        <location evidence="1">Membrane</location>
        <topology evidence="1">Single-pass type I membrane protein</topology>
    </subcellularLocation>
</comment>
<sequence>MVENVLQIEHGGDGTVENVLQIEHGGDGTVENVLQIEHGGDGTVENVLQIEHGGDGTVENVLQIEHGGDGTVENVLQIEHGGDGTVENVLQIEHGGDGTVENVLQIEHGGDGTVENVLQIEHGGDGTVENVLQIEHGGDGTVDNVLQIEYGGDGTVENVLQIEHGGDGTIEYGGDGTVENVLQIEYGGDGTVENVLQIEYGGDGTVENVLQIEYGGDGTVENVLQIEYGGDGTVENVLQIEYGGDGTVENVLQIEYGGDGTVENVLQTEYGGDGTVENVLQIEHGGDGTVENVLQIEHGGDGTVENRAVSSSWLLSVWDILLAPLSVGQGTQYLWKGPWGRCMGSECGPGGSQSRAVWCAHSEGWTTLHTNCDQPERPENQQSCFHVCDWHKDLYDWQLGAWNQCVPVSMRSTGALQRPAVCTRGEEGIQTREVGCVQKADGVPAEDAAICEYFEPKPRLEQACLIPCPRDCVVSQFTPWTSCSKTCGMGLQNRVRFVLAPPLFGGSACPNLTEFQTCQPGPCVGPESLYSLRVGSWGPCSVPLPRTARQNKERVKERVRERVRARGRVKDPETKELIKNKRTRNRQNRQGGKFWDLQVGYQTREVTCVHRSGNTDALSLCSRESLPVTYQACVLAKDCEVSDWTDWSPCSKDCYELNGPTGERTRTRRVHQFPVGEGEECPELEEKEPCTPQGEGVPPCIAYNWKTTEWTECRVDMLLSQQDRRRGNLTGLCGGGVQNHEVYCVQATSADPASSSLNSKEASRPVDGDLCLSPPPNTTQLCHIPCPVECDVSSWGAWGPCTFENCLDTAAKKGFKLRKRSIVNEPTVGTGSCPHLVEAIPCDEPSCYDWLLMKLDECIPDNERECGPGTQIPQVQCVNGDGFDCSHTSHGVLPDIPWGQGARHEPLLVGARCGEGLRFRNVSCFVSDGSGQGEGSLVDDELCGNLEPSIDGDKQITLEEPCTSPCPGDCYLTDWTVWSPCQLSCVSGDDLGFGSVQVRSRAVLAQEPENLLQCPEQEWEARPCTEGQCYEYKWMTGAWRSSSRLVWCQRSDGLNVTGGCPMTAQPLADRSCDPACNKPRSYCTEAGVCGCDEGYTEVMTSDGLLDQCTVIPVLEIPTAGDNRADVKTIRAVSPTQPSNSLPGRAGRTWFLQPFGPDGKLKTWVYGVAAGAFVLLIFIVSMTFLACKKPKKPQRRQMYNNRLKPLTLAYDGDADM</sequence>
<proteinExistence type="predicted"/>
<evidence type="ECO:0000256" key="1">
    <source>
        <dbReference type="ARBA" id="ARBA00004479"/>
    </source>
</evidence>
<keyword evidence="2 9" id="KW-0812">Transmembrane</keyword>
<evidence type="ECO:0000259" key="11">
    <source>
        <dbReference type="Pfam" id="PF23308"/>
    </source>
</evidence>
<feature type="domain" description="Spondin-like TSP1" evidence="10">
    <location>
        <begin position="639"/>
        <end position="692"/>
    </location>
</feature>
<keyword evidence="3" id="KW-0732">Signal</keyword>
<evidence type="ECO:0000256" key="5">
    <source>
        <dbReference type="ARBA" id="ARBA00022989"/>
    </source>
</evidence>
<keyword evidence="8" id="KW-0325">Glycoprotein</keyword>
<dbReference type="GeneID" id="120027047"/>
<dbReference type="PANTHER" id="PTHR11311">
    <property type="entry name" value="SPONDIN"/>
    <property type="match status" value="1"/>
</dbReference>
<dbReference type="FunFam" id="2.20.100.10:FF:000019">
    <property type="entry name" value="Thrombospondin type 1 domain containing 7A"/>
    <property type="match status" value="1"/>
</dbReference>
<evidence type="ECO:0000313" key="13">
    <source>
        <dbReference type="RefSeq" id="XP_038827819.1"/>
    </source>
</evidence>
<dbReference type="InterPro" id="IPR000884">
    <property type="entry name" value="TSP1_rpt"/>
</dbReference>
<dbReference type="FunFam" id="2.20.100.10:FF:000018">
    <property type="entry name" value="Thrombospondin type 1 domain containing 7A"/>
    <property type="match status" value="1"/>
</dbReference>
<keyword evidence="6 9" id="KW-0472">Membrane</keyword>
<accession>A0A8U0TU80</accession>
<dbReference type="InterPro" id="IPR036383">
    <property type="entry name" value="TSP1_rpt_sf"/>
</dbReference>
<evidence type="ECO:0000256" key="6">
    <source>
        <dbReference type="ARBA" id="ARBA00023136"/>
    </source>
</evidence>
<gene>
    <name evidence="13" type="primary">LOC120027047</name>
</gene>
<evidence type="ECO:0000256" key="4">
    <source>
        <dbReference type="ARBA" id="ARBA00022737"/>
    </source>
</evidence>
<dbReference type="GO" id="GO:0005886">
    <property type="term" value="C:plasma membrane"/>
    <property type="evidence" value="ECO:0007669"/>
    <property type="project" value="TreeGrafter"/>
</dbReference>
<evidence type="ECO:0000256" key="9">
    <source>
        <dbReference type="SAM" id="Phobius"/>
    </source>
</evidence>
<dbReference type="PANTHER" id="PTHR11311:SF15">
    <property type="entry name" value="SPONDIN-2"/>
    <property type="match status" value="1"/>
</dbReference>
<dbReference type="KEGG" id="snh:120027047"/>
<dbReference type="PROSITE" id="PS50092">
    <property type="entry name" value="TSP1"/>
    <property type="match status" value="5"/>
</dbReference>
<evidence type="ECO:0000256" key="7">
    <source>
        <dbReference type="ARBA" id="ARBA00023157"/>
    </source>
</evidence>
<evidence type="ECO:0000259" key="10">
    <source>
        <dbReference type="Pfam" id="PF19028"/>
    </source>
</evidence>
<dbReference type="InterPro" id="IPR051418">
    <property type="entry name" value="Spondin/Thrombospondin_T1"/>
</dbReference>
<organism evidence="12 13">
    <name type="scientific">Salvelinus namaycush</name>
    <name type="common">Lake trout</name>
    <name type="synonym">Salmo namaycush</name>
    <dbReference type="NCBI Taxonomy" id="8040"/>
    <lineage>
        <taxon>Eukaryota</taxon>
        <taxon>Metazoa</taxon>
        <taxon>Chordata</taxon>
        <taxon>Craniata</taxon>
        <taxon>Vertebrata</taxon>
        <taxon>Euteleostomi</taxon>
        <taxon>Actinopterygii</taxon>
        <taxon>Neopterygii</taxon>
        <taxon>Teleostei</taxon>
        <taxon>Protacanthopterygii</taxon>
        <taxon>Salmoniformes</taxon>
        <taxon>Salmonidae</taxon>
        <taxon>Salmoninae</taxon>
        <taxon>Salvelinus</taxon>
    </lineage>
</organism>